<reference evidence="1 2" key="1">
    <citation type="journal article" date="2016" name="DNA Res.">
        <title>Genome sequence of Aspergillus luchuensis NBRC 4314.</title>
        <authorList>
            <person name="Yamada O."/>
            <person name="Machida M."/>
            <person name="Hosoyama A."/>
            <person name="Goto M."/>
            <person name="Takahashi T."/>
            <person name="Futagami T."/>
            <person name="Yamagata Y."/>
            <person name="Takeuchi M."/>
            <person name="Kobayashi T."/>
            <person name="Koike H."/>
            <person name="Abe K."/>
            <person name="Asai K."/>
            <person name="Arita M."/>
            <person name="Fujita N."/>
            <person name="Fukuda K."/>
            <person name="Higa K."/>
            <person name="Horikawa H."/>
            <person name="Ishikawa T."/>
            <person name="Jinno K."/>
            <person name="Kato Y."/>
            <person name="Kirimura K."/>
            <person name="Mizutani O."/>
            <person name="Nakasone K."/>
            <person name="Sano M."/>
            <person name="Shiraishi Y."/>
            <person name="Tsukahara M."/>
            <person name="Gomi K."/>
        </authorList>
    </citation>
    <scope>NUCLEOTIDE SEQUENCE [LARGE SCALE GENOMIC DNA]</scope>
    <source>
        <strain evidence="1 2">RIB 2604</strain>
    </source>
</reference>
<dbReference type="AlphaFoldDB" id="A0A146FZ51"/>
<dbReference type="EMBL" id="BCWF01000034">
    <property type="protein sequence ID" value="GAT30578.1"/>
    <property type="molecule type" value="Genomic_DNA"/>
</dbReference>
<organism evidence="1 2">
    <name type="scientific">Aspergillus kawachii</name>
    <name type="common">White koji mold</name>
    <name type="synonym">Aspergillus awamori var. kawachi</name>
    <dbReference type="NCBI Taxonomy" id="1069201"/>
    <lineage>
        <taxon>Eukaryota</taxon>
        <taxon>Fungi</taxon>
        <taxon>Dikarya</taxon>
        <taxon>Ascomycota</taxon>
        <taxon>Pezizomycotina</taxon>
        <taxon>Eurotiomycetes</taxon>
        <taxon>Eurotiomycetidae</taxon>
        <taxon>Eurotiales</taxon>
        <taxon>Aspergillaceae</taxon>
        <taxon>Aspergillus</taxon>
        <taxon>Aspergillus subgen. Circumdati</taxon>
    </lineage>
</organism>
<name>A0A146FZ51_ASPKA</name>
<protein>
    <submittedName>
        <fullName evidence="1">Transcription factor AbaA</fullName>
    </submittedName>
</protein>
<gene>
    <name evidence="1" type="ORF">RIB2604_03501380</name>
</gene>
<comment type="caution">
    <text evidence="1">The sequence shown here is derived from an EMBL/GenBank/DDBJ whole genome shotgun (WGS) entry which is preliminary data.</text>
</comment>
<evidence type="ECO:0000313" key="1">
    <source>
        <dbReference type="EMBL" id="GAT30578.1"/>
    </source>
</evidence>
<evidence type="ECO:0000313" key="2">
    <source>
        <dbReference type="Proteomes" id="UP000075230"/>
    </source>
</evidence>
<proteinExistence type="predicted"/>
<sequence length="63" mass="6947">MFNRPFEAIGILEKLETRTNAEMVKICGLQACLLVIDDVVLNRSREMPGTQYGLGPGHCKTPA</sequence>
<dbReference type="Proteomes" id="UP000075230">
    <property type="component" value="Unassembled WGS sequence"/>
</dbReference>
<reference evidence="2" key="2">
    <citation type="submission" date="2016-02" db="EMBL/GenBank/DDBJ databases">
        <title>Genome sequencing of Aspergillus luchuensis NBRC 4314.</title>
        <authorList>
            <person name="Yamada O."/>
        </authorList>
    </citation>
    <scope>NUCLEOTIDE SEQUENCE [LARGE SCALE GENOMIC DNA]</scope>
    <source>
        <strain evidence="2">RIB 2604</strain>
    </source>
</reference>
<accession>A0A146FZ51</accession>